<feature type="domain" description="B3/B4 tRNA-binding" evidence="4">
    <location>
        <begin position="300"/>
        <end position="478"/>
    </location>
</feature>
<dbReference type="SMART" id="SM00873">
    <property type="entry name" value="B3_4"/>
    <property type="match status" value="1"/>
</dbReference>
<dbReference type="InterPro" id="IPR020825">
    <property type="entry name" value="Phe-tRNA_synthase-like_B3/B4"/>
</dbReference>
<dbReference type="Proteomes" id="UP001283361">
    <property type="component" value="Unassembled WGS sequence"/>
</dbReference>
<evidence type="ECO:0000256" key="1">
    <source>
        <dbReference type="ARBA" id="ARBA00022614"/>
    </source>
</evidence>
<dbReference type="InterPro" id="IPR032675">
    <property type="entry name" value="LRR_dom_sf"/>
</dbReference>
<evidence type="ECO:0000256" key="2">
    <source>
        <dbReference type="ARBA" id="ARBA00022737"/>
    </source>
</evidence>
<keyword evidence="6" id="KW-1185">Reference proteome</keyword>
<dbReference type="AlphaFoldDB" id="A0AAE0Y3X6"/>
<dbReference type="GO" id="GO:0006432">
    <property type="term" value="P:phenylalanyl-tRNA aminoacylation"/>
    <property type="evidence" value="ECO:0007669"/>
    <property type="project" value="InterPro"/>
</dbReference>
<evidence type="ECO:0000313" key="5">
    <source>
        <dbReference type="EMBL" id="KAK3731244.1"/>
    </source>
</evidence>
<name>A0AAE0Y3X6_9GAST</name>
<dbReference type="Gene3D" id="3.80.10.10">
    <property type="entry name" value="Ribonuclease Inhibitor"/>
    <property type="match status" value="2"/>
</dbReference>
<feature type="region of interest" description="Disordered" evidence="3">
    <location>
        <begin position="482"/>
        <end position="511"/>
    </location>
</feature>
<comment type="caution">
    <text evidence="5">The sequence shown here is derived from an EMBL/GenBank/DDBJ whole genome shotgun (WGS) entry which is preliminary data.</text>
</comment>
<dbReference type="SUPFAM" id="SSF52058">
    <property type="entry name" value="L domain-like"/>
    <property type="match status" value="1"/>
</dbReference>
<dbReference type="PANTHER" id="PTHR10947">
    <property type="entry name" value="PHENYLALANYL-TRNA SYNTHETASE BETA CHAIN AND LEUCINE-RICH REPEAT-CONTAINING PROTEIN 47"/>
    <property type="match status" value="1"/>
</dbReference>
<dbReference type="InterPro" id="IPR005146">
    <property type="entry name" value="B3/B4_tRNA-bd"/>
</dbReference>
<keyword evidence="2" id="KW-0677">Repeat</keyword>
<dbReference type="Pfam" id="PF13855">
    <property type="entry name" value="LRR_8"/>
    <property type="match status" value="1"/>
</dbReference>
<dbReference type="InterPro" id="IPR003591">
    <property type="entry name" value="Leu-rich_rpt_typical-subtyp"/>
</dbReference>
<accession>A0AAE0Y3X6</accession>
<dbReference type="GO" id="GO:0004826">
    <property type="term" value="F:phenylalanine-tRNA ligase activity"/>
    <property type="evidence" value="ECO:0007669"/>
    <property type="project" value="InterPro"/>
</dbReference>
<protein>
    <recommendedName>
        <fullName evidence="4">B3/B4 tRNA-binding domain-containing protein</fullName>
    </recommendedName>
</protein>
<evidence type="ECO:0000313" key="6">
    <source>
        <dbReference type="Proteomes" id="UP001283361"/>
    </source>
</evidence>
<dbReference type="SMART" id="SM00369">
    <property type="entry name" value="LRR_TYP"/>
    <property type="match status" value="5"/>
</dbReference>
<dbReference type="EMBL" id="JAWDGP010007018">
    <property type="protein sequence ID" value="KAK3731244.1"/>
    <property type="molecule type" value="Genomic_DNA"/>
</dbReference>
<feature type="compositionally biased region" description="Basic residues" evidence="3">
    <location>
        <begin position="254"/>
        <end position="265"/>
    </location>
</feature>
<dbReference type="GO" id="GO:0003723">
    <property type="term" value="F:RNA binding"/>
    <property type="evidence" value="ECO:0007669"/>
    <property type="project" value="InterPro"/>
</dbReference>
<feature type="region of interest" description="Disordered" evidence="3">
    <location>
        <begin position="245"/>
        <end position="271"/>
    </location>
</feature>
<dbReference type="SMART" id="SM00364">
    <property type="entry name" value="LRR_BAC"/>
    <property type="match status" value="5"/>
</dbReference>
<sequence>MASSWEEVEAVQKEKKHELSLQGSYVNKRIEASGLDSRVFKLASLNLLKIAGTPLETISDSIGNLTNLTSLMLENNCLKNLPDSIGNLTSLKFVDISGNKLETLPETFSKLVNIQSLNATLNLLHSFPNVSNFKQLAYLYISKNKLTDLPEGVCDPSLTLLSTIEAGDNQIANLPSEISNLVHLIKLDVSSNKLSSLPFELSECPKLKEVVITGNNLKDRKLLKLAEHSSKALLNHLSTLLEKERAAADGSSGKGKKDKKKKGRGNKGEKPDIERDVMSVLQFEPEKGLVVTASPEVLGVRQYIVCCIMRNLDFSKSTNLYKRFIQLQTKLHESVCEKRQSATIATHDLKLLKGPLLYTATEPANMQLMPLNTTKTTTAEILVKELRDEAEAFRKEKKRSVLSGIHKYLDLLKGKDLYPCLKDSENDIISFPPITNCEKSRICKETNDILVEVTSTVSLEMCKKVMEETLAASLLLGIGTGGEDGSSKSKGSEAVTGSETGDSMEAATPVDTSRMRFPQKLTVEQVKVVDGTGNLRVIYPSRIDLQNPAFDVVRNYE</sequence>
<dbReference type="PANTHER" id="PTHR10947:SF3">
    <property type="entry name" value="LEUCINE-RICH REPEAT-CONTAINING PROTEIN 47"/>
    <property type="match status" value="1"/>
</dbReference>
<gene>
    <name evidence="5" type="ORF">RRG08_025787</name>
</gene>
<evidence type="ECO:0000256" key="3">
    <source>
        <dbReference type="SAM" id="MobiDB-lite"/>
    </source>
</evidence>
<dbReference type="Gene3D" id="3.50.40.10">
    <property type="entry name" value="Phenylalanyl-trna Synthetase, Chain B, domain 3"/>
    <property type="match status" value="1"/>
</dbReference>
<organism evidence="5 6">
    <name type="scientific">Elysia crispata</name>
    <name type="common">lettuce slug</name>
    <dbReference type="NCBI Taxonomy" id="231223"/>
    <lineage>
        <taxon>Eukaryota</taxon>
        <taxon>Metazoa</taxon>
        <taxon>Spiralia</taxon>
        <taxon>Lophotrochozoa</taxon>
        <taxon>Mollusca</taxon>
        <taxon>Gastropoda</taxon>
        <taxon>Heterobranchia</taxon>
        <taxon>Euthyneura</taxon>
        <taxon>Panpulmonata</taxon>
        <taxon>Sacoglossa</taxon>
        <taxon>Placobranchoidea</taxon>
        <taxon>Plakobranchidae</taxon>
        <taxon>Elysia</taxon>
    </lineage>
</organism>
<keyword evidence="1" id="KW-0433">Leucine-rich repeat</keyword>
<reference evidence="5" key="1">
    <citation type="journal article" date="2023" name="G3 (Bethesda)">
        <title>A reference genome for the long-term kleptoplast-retaining sea slug Elysia crispata morphotype clarki.</title>
        <authorList>
            <person name="Eastman K.E."/>
            <person name="Pendleton A.L."/>
            <person name="Shaikh M.A."/>
            <person name="Suttiyut T."/>
            <person name="Ogas R."/>
            <person name="Tomko P."/>
            <person name="Gavelis G."/>
            <person name="Widhalm J.R."/>
            <person name="Wisecaver J.H."/>
        </authorList>
    </citation>
    <scope>NUCLEOTIDE SEQUENCE</scope>
    <source>
        <strain evidence="5">ECLA1</strain>
    </source>
</reference>
<evidence type="ECO:0000259" key="4">
    <source>
        <dbReference type="SMART" id="SM00873"/>
    </source>
</evidence>
<proteinExistence type="predicted"/>
<dbReference type="InterPro" id="IPR045060">
    <property type="entry name" value="Phe-tRNA-ligase_IIc_bsu"/>
</dbReference>
<dbReference type="PROSITE" id="PS51450">
    <property type="entry name" value="LRR"/>
    <property type="match status" value="2"/>
</dbReference>
<dbReference type="InterPro" id="IPR001611">
    <property type="entry name" value="Leu-rich_rpt"/>
</dbReference>